<dbReference type="PANTHER" id="PTHR10358">
    <property type="entry name" value="ENDOSULFINE"/>
    <property type="match status" value="1"/>
</dbReference>
<proteinExistence type="inferred from homology"/>
<dbReference type="PANTHER" id="PTHR10358:SF6">
    <property type="entry name" value="ENDOSULFINE, ISOFORM A"/>
    <property type="match status" value="1"/>
</dbReference>
<comment type="similarity">
    <text evidence="1 4">Belongs to the endosulfine family.</text>
</comment>
<accession>A0ABD2XHY8</accession>
<evidence type="ECO:0000256" key="1">
    <source>
        <dbReference type="ARBA" id="ARBA00010520"/>
    </source>
</evidence>
<sequence length="111" mass="12127">MSEQNQEMPPPQTELSANDLEKLEEAKLKAKFPAVAGRPISGHSAFLQKRLAKGQKFFDSGDYQMAKQKQAAKPKPTGVLPTGDAIPTPETVPQRKTSIIQQKFNTSTSTS</sequence>
<evidence type="ECO:0008006" key="8">
    <source>
        <dbReference type="Google" id="ProtNLM"/>
    </source>
</evidence>
<dbReference type="Proteomes" id="UP001627154">
    <property type="component" value="Unassembled WGS sequence"/>
</dbReference>
<keyword evidence="2 4" id="KW-0498">Mitosis</keyword>
<gene>
    <name evidence="6" type="ORF">TKK_002968</name>
</gene>
<keyword evidence="7" id="KW-1185">Reference proteome</keyword>
<evidence type="ECO:0000313" key="6">
    <source>
        <dbReference type="EMBL" id="KAL3404504.1"/>
    </source>
</evidence>
<comment type="function">
    <text evidence="4">Protein phosphatase inhibitor that specifically inhibits protein phosphatase 2A (PP2A) during mitosis.</text>
</comment>
<reference evidence="6 7" key="1">
    <citation type="journal article" date="2024" name="bioRxiv">
        <title>A reference genome for Trichogramma kaykai: A tiny desert-dwelling parasitoid wasp with competing sex-ratio distorters.</title>
        <authorList>
            <person name="Culotta J."/>
            <person name="Lindsey A.R."/>
        </authorList>
    </citation>
    <scope>NUCLEOTIDE SEQUENCE [LARGE SCALE GENOMIC DNA]</scope>
    <source>
        <strain evidence="6 7">KSX58</strain>
    </source>
</reference>
<keyword evidence="4" id="KW-0131">Cell cycle</keyword>
<keyword evidence="4" id="KW-0963">Cytoplasm</keyword>
<evidence type="ECO:0000313" key="7">
    <source>
        <dbReference type="Proteomes" id="UP001627154"/>
    </source>
</evidence>
<comment type="caution">
    <text evidence="6">The sequence shown here is derived from an EMBL/GenBank/DDBJ whole genome shotgun (WGS) entry which is preliminary data.</text>
</comment>
<evidence type="ECO:0000256" key="4">
    <source>
        <dbReference type="RuleBase" id="RU363120"/>
    </source>
</evidence>
<evidence type="ECO:0000256" key="2">
    <source>
        <dbReference type="ARBA" id="ARBA00022776"/>
    </source>
</evidence>
<evidence type="ECO:0000256" key="5">
    <source>
        <dbReference type="SAM" id="MobiDB-lite"/>
    </source>
</evidence>
<dbReference type="AlphaFoldDB" id="A0ABD2XHY8"/>
<evidence type="ECO:0000256" key="3">
    <source>
        <dbReference type="ARBA" id="ARBA00023272"/>
    </source>
</evidence>
<keyword evidence="4" id="KW-0132">Cell division</keyword>
<dbReference type="EMBL" id="JBJJXI010000025">
    <property type="protein sequence ID" value="KAL3404504.1"/>
    <property type="molecule type" value="Genomic_DNA"/>
</dbReference>
<feature type="region of interest" description="Disordered" evidence="5">
    <location>
        <begin position="69"/>
        <end position="111"/>
    </location>
</feature>
<organism evidence="6 7">
    <name type="scientific">Trichogramma kaykai</name>
    <dbReference type="NCBI Taxonomy" id="54128"/>
    <lineage>
        <taxon>Eukaryota</taxon>
        <taxon>Metazoa</taxon>
        <taxon>Ecdysozoa</taxon>
        <taxon>Arthropoda</taxon>
        <taxon>Hexapoda</taxon>
        <taxon>Insecta</taxon>
        <taxon>Pterygota</taxon>
        <taxon>Neoptera</taxon>
        <taxon>Endopterygota</taxon>
        <taxon>Hymenoptera</taxon>
        <taxon>Apocrita</taxon>
        <taxon>Proctotrupomorpha</taxon>
        <taxon>Chalcidoidea</taxon>
        <taxon>Trichogrammatidae</taxon>
        <taxon>Trichogramma</taxon>
    </lineage>
</organism>
<dbReference type="InterPro" id="IPR006760">
    <property type="entry name" value="Endosulphine"/>
</dbReference>
<dbReference type="GO" id="GO:0004864">
    <property type="term" value="F:protein phosphatase inhibitor activity"/>
    <property type="evidence" value="ECO:0007669"/>
    <property type="project" value="UniProtKB-KW"/>
</dbReference>
<dbReference type="GO" id="GO:0051301">
    <property type="term" value="P:cell division"/>
    <property type="evidence" value="ECO:0007669"/>
    <property type="project" value="UniProtKB-KW"/>
</dbReference>
<dbReference type="Pfam" id="PF04667">
    <property type="entry name" value="Endosulfine"/>
    <property type="match status" value="1"/>
</dbReference>
<protein>
    <recommendedName>
        <fullName evidence="8">Alpha-endosulfine</fullName>
    </recommendedName>
</protein>
<dbReference type="GO" id="GO:0005737">
    <property type="term" value="C:cytoplasm"/>
    <property type="evidence" value="ECO:0007669"/>
    <property type="project" value="UniProtKB-SubCell"/>
</dbReference>
<feature type="compositionally biased region" description="Polar residues" evidence="5">
    <location>
        <begin position="94"/>
        <end position="111"/>
    </location>
</feature>
<keyword evidence="3 4" id="KW-0650">Protein phosphatase inhibitor</keyword>
<name>A0ABD2XHY8_9HYME</name>
<comment type="subcellular location">
    <subcellularLocation>
        <location evidence="4">Cytoplasm</location>
    </subcellularLocation>
</comment>